<dbReference type="Pfam" id="PF00583">
    <property type="entry name" value="Acetyltransf_1"/>
    <property type="match status" value="1"/>
</dbReference>
<dbReference type="Proteomes" id="UP001201701">
    <property type="component" value="Unassembled WGS sequence"/>
</dbReference>
<keyword evidence="2" id="KW-0012">Acyltransferase</keyword>
<dbReference type="RefSeq" id="WP_239365032.1">
    <property type="nucleotide sequence ID" value="NZ_JAKREW010000008.1"/>
</dbReference>
<name>A0ABS9QE17_9HYPH</name>
<accession>A0ABS9QE17</accession>
<dbReference type="InterPro" id="IPR016181">
    <property type="entry name" value="Acyl_CoA_acyltransferase"/>
</dbReference>
<keyword evidence="1" id="KW-0808">Transferase</keyword>
<comment type="caution">
    <text evidence="4">The sequence shown here is derived from an EMBL/GenBank/DDBJ whole genome shotgun (WGS) entry which is preliminary data.</text>
</comment>
<sequence>MTNDNAPGEANGTRIAVRRAAETDFPELKRILRETFESTWRPEITEDATRRYLETDIGGRFIDEQGLRFLVAVIDGEVAGLVNWQDDFIDALHVSSRHQRLGVGRALMDEAEKAIRAAGQTQVRLETDSFNERSQAFYKTLGYEEKDRYPDLEWDSDLTTVLFEKKF</sequence>
<dbReference type="SUPFAM" id="SSF55729">
    <property type="entry name" value="Acyl-CoA N-acyltransferases (Nat)"/>
    <property type="match status" value="1"/>
</dbReference>
<evidence type="ECO:0000256" key="1">
    <source>
        <dbReference type="ARBA" id="ARBA00022679"/>
    </source>
</evidence>
<reference evidence="4 5" key="1">
    <citation type="submission" date="2022-02" db="EMBL/GenBank/DDBJ databases">
        <title>Draft genome sequence of Mezorhizobium retamae strain IRAMC:0171 isolated from Retama raetam nodules.</title>
        <authorList>
            <person name="Bengaied R."/>
            <person name="Sbissi I."/>
            <person name="Huber K."/>
            <person name="Ghodbane F."/>
            <person name="Nouioui I."/>
            <person name="Tarhouni M."/>
            <person name="Gtari M."/>
        </authorList>
    </citation>
    <scope>NUCLEOTIDE SEQUENCE [LARGE SCALE GENOMIC DNA]</scope>
    <source>
        <strain evidence="4 5">IRAMC:0171</strain>
    </source>
</reference>
<dbReference type="EMBL" id="JAKREW010000008">
    <property type="protein sequence ID" value="MCG7505659.1"/>
    <property type="molecule type" value="Genomic_DNA"/>
</dbReference>
<proteinExistence type="predicted"/>
<dbReference type="PANTHER" id="PTHR43877">
    <property type="entry name" value="AMINOALKYLPHOSPHONATE N-ACETYLTRANSFERASE-RELATED-RELATED"/>
    <property type="match status" value="1"/>
</dbReference>
<keyword evidence="5" id="KW-1185">Reference proteome</keyword>
<evidence type="ECO:0000313" key="4">
    <source>
        <dbReference type="EMBL" id="MCG7505659.1"/>
    </source>
</evidence>
<dbReference type="Gene3D" id="3.40.630.30">
    <property type="match status" value="1"/>
</dbReference>
<evidence type="ECO:0000313" key="5">
    <source>
        <dbReference type="Proteomes" id="UP001201701"/>
    </source>
</evidence>
<dbReference type="CDD" id="cd04301">
    <property type="entry name" value="NAT_SF"/>
    <property type="match status" value="1"/>
</dbReference>
<feature type="domain" description="N-acetyltransferase" evidence="3">
    <location>
        <begin position="15"/>
        <end position="167"/>
    </location>
</feature>
<evidence type="ECO:0000259" key="3">
    <source>
        <dbReference type="PROSITE" id="PS51186"/>
    </source>
</evidence>
<organism evidence="4 5">
    <name type="scientific">Mesorhizobium retamae</name>
    <dbReference type="NCBI Taxonomy" id="2912854"/>
    <lineage>
        <taxon>Bacteria</taxon>
        <taxon>Pseudomonadati</taxon>
        <taxon>Pseudomonadota</taxon>
        <taxon>Alphaproteobacteria</taxon>
        <taxon>Hyphomicrobiales</taxon>
        <taxon>Phyllobacteriaceae</taxon>
        <taxon>Mesorhizobium</taxon>
    </lineage>
</organism>
<evidence type="ECO:0000256" key="2">
    <source>
        <dbReference type="ARBA" id="ARBA00023315"/>
    </source>
</evidence>
<dbReference type="PANTHER" id="PTHR43877:SF2">
    <property type="entry name" value="AMINOALKYLPHOSPHONATE N-ACETYLTRANSFERASE-RELATED"/>
    <property type="match status" value="1"/>
</dbReference>
<dbReference type="InterPro" id="IPR050832">
    <property type="entry name" value="Bact_Acetyltransf"/>
</dbReference>
<gene>
    <name evidence="4" type="ORF">L4923_11610</name>
</gene>
<protein>
    <submittedName>
        <fullName evidence="4">GNAT family N-acetyltransferase</fullName>
    </submittedName>
</protein>
<dbReference type="InterPro" id="IPR000182">
    <property type="entry name" value="GNAT_dom"/>
</dbReference>
<dbReference type="PROSITE" id="PS51186">
    <property type="entry name" value="GNAT"/>
    <property type="match status" value="1"/>
</dbReference>